<dbReference type="InterPro" id="IPR052202">
    <property type="entry name" value="Yeast_MetPath_Reg"/>
</dbReference>
<keyword evidence="4" id="KW-0805">Transcription regulation</keyword>
<dbReference type="GO" id="GO:0008270">
    <property type="term" value="F:zinc ion binding"/>
    <property type="evidence" value="ECO:0007669"/>
    <property type="project" value="InterPro"/>
</dbReference>
<dbReference type="OMA" id="QWWPSVR"/>
<feature type="compositionally biased region" description="Low complexity" evidence="8">
    <location>
        <begin position="171"/>
        <end position="188"/>
    </location>
</feature>
<evidence type="ECO:0000256" key="3">
    <source>
        <dbReference type="ARBA" id="ARBA00022833"/>
    </source>
</evidence>
<dbReference type="Pfam" id="PF00172">
    <property type="entry name" value="Zn_clus"/>
    <property type="match status" value="1"/>
</dbReference>
<dbReference type="SMART" id="SM00066">
    <property type="entry name" value="GAL4"/>
    <property type="match status" value="1"/>
</dbReference>
<dbReference type="PROSITE" id="PS00463">
    <property type="entry name" value="ZN2_CY6_FUNGAL_1"/>
    <property type="match status" value="1"/>
</dbReference>
<dbReference type="EMBL" id="ABDG02000024">
    <property type="protein sequence ID" value="EHK44761.1"/>
    <property type="molecule type" value="Genomic_DNA"/>
</dbReference>
<keyword evidence="9" id="KW-1133">Transmembrane helix</keyword>
<dbReference type="Proteomes" id="UP000005426">
    <property type="component" value="Unassembled WGS sequence"/>
</dbReference>
<dbReference type="HOGENOM" id="CLU_010408_0_0_1"/>
<dbReference type="GO" id="GO:0043565">
    <property type="term" value="F:sequence-specific DNA binding"/>
    <property type="evidence" value="ECO:0007669"/>
    <property type="project" value="TreeGrafter"/>
</dbReference>
<dbReference type="AlphaFoldDB" id="G9NXF1"/>
<keyword evidence="7" id="KW-0539">Nucleus</keyword>
<keyword evidence="12" id="KW-1185">Reference proteome</keyword>
<feature type="non-terminal residue" evidence="11">
    <location>
        <position position="1"/>
    </location>
</feature>
<evidence type="ECO:0000256" key="9">
    <source>
        <dbReference type="SAM" id="Phobius"/>
    </source>
</evidence>
<dbReference type="PANTHER" id="PTHR47782:SF1">
    <property type="entry name" value="PYRIMIDINE PATHWAY REGULATORY PROTEIN 1"/>
    <property type="match status" value="1"/>
</dbReference>
<comment type="caution">
    <text evidence="11">The sequence shown here is derived from an EMBL/GenBank/DDBJ whole genome shotgun (WGS) entry which is preliminary data.</text>
</comment>
<feature type="compositionally biased region" description="Polar residues" evidence="8">
    <location>
        <begin position="643"/>
        <end position="659"/>
    </location>
</feature>
<accession>G9NXF1</accession>
<organism evidence="11 12">
    <name type="scientific">Hypocrea atroviridis (strain ATCC 20476 / IMI 206040)</name>
    <name type="common">Trichoderma atroviride</name>
    <dbReference type="NCBI Taxonomy" id="452589"/>
    <lineage>
        <taxon>Eukaryota</taxon>
        <taxon>Fungi</taxon>
        <taxon>Dikarya</taxon>
        <taxon>Ascomycota</taxon>
        <taxon>Pezizomycotina</taxon>
        <taxon>Sordariomycetes</taxon>
        <taxon>Hypocreomycetidae</taxon>
        <taxon>Hypocreales</taxon>
        <taxon>Hypocreaceae</taxon>
        <taxon>Trichoderma</taxon>
    </lineage>
</organism>
<dbReference type="CDD" id="cd12148">
    <property type="entry name" value="fungal_TF_MHR"/>
    <property type="match status" value="1"/>
</dbReference>
<protein>
    <recommendedName>
        <fullName evidence="10">Zn(2)-C6 fungal-type domain-containing protein</fullName>
    </recommendedName>
</protein>
<keyword evidence="5" id="KW-0238">DNA-binding</keyword>
<evidence type="ECO:0000256" key="6">
    <source>
        <dbReference type="ARBA" id="ARBA00023163"/>
    </source>
</evidence>
<dbReference type="SUPFAM" id="SSF57701">
    <property type="entry name" value="Zn2/Cys6 DNA-binding domain"/>
    <property type="match status" value="1"/>
</dbReference>
<dbReference type="InterPro" id="IPR036864">
    <property type="entry name" value="Zn2-C6_fun-type_DNA-bd_sf"/>
</dbReference>
<dbReference type="GO" id="GO:0000981">
    <property type="term" value="F:DNA-binding transcription factor activity, RNA polymerase II-specific"/>
    <property type="evidence" value="ECO:0007669"/>
    <property type="project" value="InterPro"/>
</dbReference>
<evidence type="ECO:0000313" key="12">
    <source>
        <dbReference type="Proteomes" id="UP000005426"/>
    </source>
</evidence>
<keyword evidence="6" id="KW-0804">Transcription</keyword>
<evidence type="ECO:0000313" key="11">
    <source>
        <dbReference type="EMBL" id="EHK44761.1"/>
    </source>
</evidence>
<feature type="domain" description="Zn(2)-C6 fungal-type" evidence="10">
    <location>
        <begin position="5"/>
        <end position="33"/>
    </location>
</feature>
<comment type="subcellular location">
    <subcellularLocation>
        <location evidence="1">Nucleus</location>
    </subcellularLocation>
</comment>
<evidence type="ECO:0000256" key="4">
    <source>
        <dbReference type="ARBA" id="ARBA00023015"/>
    </source>
</evidence>
<name>G9NXF1_HYPAI</name>
<dbReference type="PROSITE" id="PS50048">
    <property type="entry name" value="ZN2_CY6_FUNGAL_2"/>
    <property type="match status" value="1"/>
</dbReference>
<keyword evidence="9" id="KW-0472">Membrane</keyword>
<feature type="non-terminal residue" evidence="11">
    <location>
        <position position="744"/>
    </location>
</feature>
<sequence length="744" mass="82426">KVRIACRRCRMKRIKCDGSIPACSNCQKANEVCLDVDGRNNSISIPRDFTANARARIDWLEEQLRHHTPHVNLDDGPKVDFRLQQVASLPATLEAKSVEAEDAASLSKRTFDVTQEQTPPQEQPFTAEARSVALDLGLLSLGSDSRQLHYLGSSSGRLFTSLIGLGLPDTTTQTSASSTPSSLSQSSPYGKPGPFAYAKRQKEASRLVYDILRKTLPAREDAQILLETYFRHIHAEHPFLHPGSIVAAIEALYQCAAAEPSAEIGFNGWVTAVEPFAYNGEFALSRGVNCTSISIFTATFHVFMVFTLAATVRTRQRMYDFAPDQFYRAATSVAHYCFSDASVATLQAILLLAVHSLLSPTEMNIWTLTYTAMAQCIDLGLHRMPADDNGASDAAALTRKMVFFNVYHLDRSVATIQGRPLGIRDETFDVQLPSLQDVQADAAALTSSSQAPELSIPPIVAFAIHRFRLDPIISEIKLLFYHLPSQISAYSWPADHQATQTVIRQRLQEWREEALLICYQCAVSRINIYNSLYNADGLFQSWRGVQGVFSSGATMIYCLWTSSSVQKSVPLSKAMTDLRTCTNLLSVGGEWWPSVKRGKETFGRAMDALLKKLDESRAPSRTKSKVRSHDERLVRNAPEQSDGESANYESLTPATSTQSKDVDSFWGISPALPSGFNDFSQNDASTNYGTTDWTALDKYSDLSLQFNQQDVDSAVSEVNTENLDSTVEAFISEFLRNDTAWNPF</sequence>
<dbReference type="PANTHER" id="PTHR47782">
    <property type="entry name" value="ZN(II)2CYS6 TRANSCRIPTION FACTOR (EUROFUNG)-RELATED"/>
    <property type="match status" value="1"/>
</dbReference>
<feature type="transmembrane region" description="Helical" evidence="9">
    <location>
        <begin position="293"/>
        <end position="312"/>
    </location>
</feature>
<evidence type="ECO:0000256" key="2">
    <source>
        <dbReference type="ARBA" id="ARBA00022723"/>
    </source>
</evidence>
<dbReference type="GO" id="GO:0006351">
    <property type="term" value="P:DNA-templated transcription"/>
    <property type="evidence" value="ECO:0007669"/>
    <property type="project" value="InterPro"/>
</dbReference>
<keyword evidence="9" id="KW-0812">Transmembrane</keyword>
<evidence type="ECO:0000256" key="8">
    <source>
        <dbReference type="SAM" id="MobiDB-lite"/>
    </source>
</evidence>
<dbReference type="GO" id="GO:0045944">
    <property type="term" value="P:positive regulation of transcription by RNA polymerase II"/>
    <property type="evidence" value="ECO:0007669"/>
    <property type="project" value="TreeGrafter"/>
</dbReference>
<proteinExistence type="predicted"/>
<dbReference type="STRING" id="452589.G9NXF1"/>
<dbReference type="Pfam" id="PF04082">
    <property type="entry name" value="Fungal_trans"/>
    <property type="match status" value="1"/>
</dbReference>
<evidence type="ECO:0000256" key="1">
    <source>
        <dbReference type="ARBA" id="ARBA00004123"/>
    </source>
</evidence>
<evidence type="ECO:0000256" key="7">
    <source>
        <dbReference type="ARBA" id="ARBA00023242"/>
    </source>
</evidence>
<dbReference type="eggNOG" id="ENOG502SHT0">
    <property type="taxonomic scope" value="Eukaryota"/>
</dbReference>
<gene>
    <name evidence="11" type="ORF">TRIATDRAFT_181798</name>
</gene>
<dbReference type="GO" id="GO:0005634">
    <property type="term" value="C:nucleus"/>
    <property type="evidence" value="ECO:0007669"/>
    <property type="project" value="UniProtKB-SubCell"/>
</dbReference>
<dbReference type="SMART" id="SM00906">
    <property type="entry name" value="Fungal_trans"/>
    <property type="match status" value="1"/>
</dbReference>
<evidence type="ECO:0000256" key="5">
    <source>
        <dbReference type="ARBA" id="ARBA00023125"/>
    </source>
</evidence>
<keyword evidence="2" id="KW-0479">Metal-binding</keyword>
<dbReference type="CDD" id="cd00067">
    <property type="entry name" value="GAL4"/>
    <property type="match status" value="1"/>
</dbReference>
<reference evidence="11 12" key="1">
    <citation type="journal article" date="2011" name="Genome Biol.">
        <title>Comparative genome sequence analysis underscores mycoparasitism as the ancestral life style of Trichoderma.</title>
        <authorList>
            <person name="Kubicek C.P."/>
            <person name="Herrera-Estrella A."/>
            <person name="Seidl-Seiboth V."/>
            <person name="Martinez D.A."/>
            <person name="Druzhinina I.S."/>
            <person name="Thon M."/>
            <person name="Zeilinger S."/>
            <person name="Casas-Flores S."/>
            <person name="Horwitz B.A."/>
            <person name="Mukherjee P.K."/>
            <person name="Mukherjee M."/>
            <person name="Kredics L."/>
            <person name="Alcaraz L.D."/>
            <person name="Aerts A."/>
            <person name="Antal Z."/>
            <person name="Atanasova L."/>
            <person name="Cervantes-Badillo M.G."/>
            <person name="Challacombe J."/>
            <person name="Chertkov O."/>
            <person name="McCluskey K."/>
            <person name="Coulpier F."/>
            <person name="Deshpande N."/>
            <person name="von Doehren H."/>
            <person name="Ebbole D.J."/>
            <person name="Esquivel-Naranjo E.U."/>
            <person name="Fekete E."/>
            <person name="Flipphi M."/>
            <person name="Glaser F."/>
            <person name="Gomez-Rodriguez E.Y."/>
            <person name="Gruber S."/>
            <person name="Han C."/>
            <person name="Henrissat B."/>
            <person name="Hermosa R."/>
            <person name="Hernandez-Onate M."/>
            <person name="Karaffa L."/>
            <person name="Kosti I."/>
            <person name="Le Crom S."/>
            <person name="Lindquist E."/>
            <person name="Lucas S."/>
            <person name="Luebeck M."/>
            <person name="Luebeck P.S."/>
            <person name="Margeot A."/>
            <person name="Metz B."/>
            <person name="Misra M."/>
            <person name="Nevalainen H."/>
            <person name="Omann M."/>
            <person name="Packer N."/>
            <person name="Perrone G."/>
            <person name="Uresti-Rivera E.E."/>
            <person name="Salamov A."/>
            <person name="Schmoll M."/>
            <person name="Seiboth B."/>
            <person name="Shapiro H."/>
            <person name="Sukno S."/>
            <person name="Tamayo-Ramos J.A."/>
            <person name="Tisch D."/>
            <person name="Wiest A."/>
            <person name="Wilkinson H.H."/>
            <person name="Zhang M."/>
            <person name="Coutinho P.M."/>
            <person name="Kenerley C.M."/>
            <person name="Monte E."/>
            <person name="Baker S.E."/>
            <person name="Grigoriev I.V."/>
        </authorList>
    </citation>
    <scope>NUCLEOTIDE SEQUENCE [LARGE SCALE GENOMIC DNA]</scope>
    <source>
        <strain evidence="12">ATCC 20476 / IMI 206040</strain>
    </source>
</reference>
<feature type="region of interest" description="Disordered" evidence="8">
    <location>
        <begin position="616"/>
        <end position="659"/>
    </location>
</feature>
<dbReference type="InterPro" id="IPR001138">
    <property type="entry name" value="Zn2Cys6_DnaBD"/>
</dbReference>
<feature type="region of interest" description="Disordered" evidence="8">
    <location>
        <begin position="171"/>
        <end position="190"/>
    </location>
</feature>
<evidence type="ECO:0000259" key="10">
    <source>
        <dbReference type="PROSITE" id="PS50048"/>
    </source>
</evidence>
<dbReference type="OrthoDB" id="25921at2759"/>
<dbReference type="Gene3D" id="4.10.240.10">
    <property type="entry name" value="Zn(2)-C6 fungal-type DNA-binding domain"/>
    <property type="match status" value="1"/>
</dbReference>
<keyword evidence="3" id="KW-0862">Zinc</keyword>
<dbReference type="InterPro" id="IPR007219">
    <property type="entry name" value="XnlR_reg_dom"/>
</dbReference>